<feature type="region of interest" description="Disordered" evidence="1">
    <location>
        <begin position="1"/>
        <end position="48"/>
    </location>
</feature>
<evidence type="ECO:0000313" key="3">
    <source>
        <dbReference type="Proteomes" id="UP001055439"/>
    </source>
</evidence>
<gene>
    <name evidence="2" type="ORF">MUK42_22383</name>
</gene>
<feature type="region of interest" description="Disordered" evidence="1">
    <location>
        <begin position="224"/>
        <end position="269"/>
    </location>
</feature>
<organism evidence="2 3">
    <name type="scientific">Musa troglodytarum</name>
    <name type="common">fe'i banana</name>
    <dbReference type="NCBI Taxonomy" id="320322"/>
    <lineage>
        <taxon>Eukaryota</taxon>
        <taxon>Viridiplantae</taxon>
        <taxon>Streptophyta</taxon>
        <taxon>Embryophyta</taxon>
        <taxon>Tracheophyta</taxon>
        <taxon>Spermatophyta</taxon>
        <taxon>Magnoliopsida</taxon>
        <taxon>Liliopsida</taxon>
        <taxon>Zingiberales</taxon>
        <taxon>Musaceae</taxon>
        <taxon>Musa</taxon>
    </lineage>
</organism>
<dbReference type="OrthoDB" id="778913at2759"/>
<proteinExistence type="predicted"/>
<sequence length="345" mass="36817">MTNHLSSKGGMEAMAQEGKWDTFEEEEEASLLSGFPTATDKSNDVEGKMDGAADDFEFRVSAGGGLLEGDGAAVAAMCSADEVFFKGHILPLRPSVDNGGSTGSRGPSRCGSRSDSMDRCSTAIASLGFDTSRSNSSNSSSRSSNCVSRSHSSNSTHSGNAFDLPRSSLSNNFYTHPSPKPQLRHARKASASRRSTTSAPPGWGIFWLGLIRPPHIELYDLRSRRSSNGTGGRKSDADAVHEKKSVRSNEDGSASARSSSSSKRLDVCDGEAKVEKKVTRLVGRGFSCKCTLDAVEPRSMAEKKKQDGASLRRADSMCRSRIFEWLEELSTAKATGSRDSGGGVH</sequence>
<feature type="compositionally biased region" description="Low complexity" evidence="1">
    <location>
        <begin position="132"/>
        <end position="155"/>
    </location>
</feature>
<dbReference type="Proteomes" id="UP001055439">
    <property type="component" value="Chromosome 6"/>
</dbReference>
<feature type="compositionally biased region" description="Basic and acidic residues" evidence="1">
    <location>
        <begin position="233"/>
        <end position="250"/>
    </location>
</feature>
<reference evidence="2" key="1">
    <citation type="submission" date="2022-05" db="EMBL/GenBank/DDBJ databases">
        <title>The Musa troglodytarum L. genome provides insights into the mechanism of non-climacteric behaviour and enrichment of carotenoids.</title>
        <authorList>
            <person name="Wang J."/>
        </authorList>
    </citation>
    <scope>NUCLEOTIDE SEQUENCE</scope>
    <source>
        <tissue evidence="2">Leaf</tissue>
    </source>
</reference>
<dbReference type="PANTHER" id="PTHR33922:SF2">
    <property type="entry name" value="OS07G0589600 PROTEIN"/>
    <property type="match status" value="1"/>
</dbReference>
<feature type="compositionally biased region" description="Low complexity" evidence="1">
    <location>
        <begin position="253"/>
        <end position="262"/>
    </location>
</feature>
<feature type="region of interest" description="Disordered" evidence="1">
    <location>
        <begin position="91"/>
        <end position="117"/>
    </location>
</feature>
<dbReference type="AlphaFoldDB" id="A0A9E7GA08"/>
<name>A0A9E7GA08_9LILI</name>
<dbReference type="EMBL" id="CP097508">
    <property type="protein sequence ID" value="URE11171.1"/>
    <property type="molecule type" value="Genomic_DNA"/>
</dbReference>
<dbReference type="PANTHER" id="PTHR33922">
    <property type="entry name" value="OS01G0888066 PROTEIN-RELATED"/>
    <property type="match status" value="1"/>
</dbReference>
<evidence type="ECO:0000256" key="1">
    <source>
        <dbReference type="SAM" id="MobiDB-lite"/>
    </source>
</evidence>
<protein>
    <submittedName>
        <fullName evidence="2">Uncharacterized protein</fullName>
    </submittedName>
</protein>
<feature type="compositionally biased region" description="Low complexity" evidence="1">
    <location>
        <begin position="104"/>
        <end position="114"/>
    </location>
</feature>
<keyword evidence="3" id="KW-1185">Reference proteome</keyword>
<accession>A0A9E7GA08</accession>
<feature type="compositionally biased region" description="Basic residues" evidence="1">
    <location>
        <begin position="182"/>
        <end position="191"/>
    </location>
</feature>
<evidence type="ECO:0000313" key="2">
    <source>
        <dbReference type="EMBL" id="URE11171.1"/>
    </source>
</evidence>
<feature type="region of interest" description="Disordered" evidence="1">
    <location>
        <begin position="131"/>
        <end position="198"/>
    </location>
</feature>